<dbReference type="PANTHER" id="PTHR12526:SF510">
    <property type="entry name" value="D-INOSITOL 3-PHOSPHATE GLYCOSYLTRANSFERASE"/>
    <property type="match status" value="1"/>
</dbReference>
<keyword evidence="2" id="KW-0808">Transferase</keyword>
<evidence type="ECO:0000256" key="1">
    <source>
        <dbReference type="ARBA" id="ARBA00022676"/>
    </source>
</evidence>
<evidence type="ECO:0000259" key="3">
    <source>
        <dbReference type="Pfam" id="PF00534"/>
    </source>
</evidence>
<evidence type="ECO:0000313" key="4">
    <source>
        <dbReference type="EMBL" id="WMD19372.1"/>
    </source>
</evidence>
<evidence type="ECO:0000256" key="2">
    <source>
        <dbReference type="ARBA" id="ARBA00022679"/>
    </source>
</evidence>
<dbReference type="Pfam" id="PF00534">
    <property type="entry name" value="Glycos_transf_1"/>
    <property type="match status" value="1"/>
</dbReference>
<keyword evidence="1" id="KW-0328">Glycosyltransferase</keyword>
<organism evidence="4 5">
    <name type="scientific">Achromobacter seleniivolatilans</name>
    <dbReference type="NCBI Taxonomy" id="3047478"/>
    <lineage>
        <taxon>Bacteria</taxon>
        <taxon>Pseudomonadati</taxon>
        <taxon>Pseudomonadota</taxon>
        <taxon>Betaproteobacteria</taxon>
        <taxon>Burkholderiales</taxon>
        <taxon>Alcaligenaceae</taxon>
        <taxon>Achromobacter</taxon>
    </lineage>
</organism>
<dbReference type="RefSeq" id="WP_306941562.1">
    <property type="nucleotide sequence ID" value="NZ_CP132976.1"/>
</dbReference>
<dbReference type="Proteomes" id="UP001234798">
    <property type="component" value="Chromosome"/>
</dbReference>
<dbReference type="CDD" id="cd03825">
    <property type="entry name" value="GT4_WcaC-like"/>
    <property type="match status" value="1"/>
</dbReference>
<gene>
    <name evidence="4" type="ORF">RAS12_22535</name>
</gene>
<dbReference type="EMBL" id="CP132976">
    <property type="protein sequence ID" value="WMD19372.1"/>
    <property type="molecule type" value="Genomic_DNA"/>
</dbReference>
<feature type="domain" description="Glycosyl transferase family 1" evidence="3">
    <location>
        <begin position="241"/>
        <end position="402"/>
    </location>
</feature>
<dbReference type="PANTHER" id="PTHR12526">
    <property type="entry name" value="GLYCOSYLTRANSFERASE"/>
    <property type="match status" value="1"/>
</dbReference>
<proteinExistence type="predicted"/>
<sequence length="432" mass="49155">MTSGASCALAQSLVRHKRIGGHTMKVLQVNGYQSPGRRFNGLSLKPHLEAHGVFSKHFVWEHDRQEEDVVSLDGKILRKINRFTRGVEKTLSLQSQLYSNGMHMRRMEAFREADLVHYHIIHSGFLSMQSLPSLTADKPTLWTLHDPWAMTGHCIHPFACQRWKTGCGQCPDLKTDFAIHRDTTALNFRLKRFAYKRSQFEVLVASTWMENMVRQSPLMEGVPVHKIPFGLDLNFFKPGNQAEAKARLGIEQNRLVLCFRSVVNDFKGLQYVIEALERLQTQVPICLLTLNDKGRVDQFKNRFQMVELGWTNDDTVMQDVYSATDLFLMPSLADSFGLMAVEAMASGKPSVCFEGTALPDVIFTPDAGLAVPSRDSAALCAAIERLIHDPQERLRRGEKSRQLAEQHYDIRLQAERMAAVYERVINNRRKAQ</sequence>
<dbReference type="SUPFAM" id="SSF53756">
    <property type="entry name" value="UDP-Glycosyltransferase/glycogen phosphorylase"/>
    <property type="match status" value="1"/>
</dbReference>
<name>A0ABY9LX94_9BURK</name>
<evidence type="ECO:0000313" key="5">
    <source>
        <dbReference type="Proteomes" id="UP001234798"/>
    </source>
</evidence>
<keyword evidence="5" id="KW-1185">Reference proteome</keyword>
<dbReference type="InterPro" id="IPR001296">
    <property type="entry name" value="Glyco_trans_1"/>
</dbReference>
<reference evidence="4 5" key="1">
    <citation type="submission" date="2023-08" db="EMBL/GenBank/DDBJ databases">
        <title>Achromobacter seleniivolatilans sp. nov., isolated from seleniferous soil.</title>
        <authorList>
            <person name="Zhang S."/>
            <person name="Li K."/>
            <person name="Peng J."/>
            <person name="Zhao Q."/>
            <person name="Wang H."/>
            <person name="Guo Y."/>
        </authorList>
    </citation>
    <scope>NUCLEOTIDE SEQUENCE [LARGE SCALE GENOMIC DNA]</scope>
    <source>
        <strain evidence="4 5">R39</strain>
    </source>
</reference>
<protein>
    <submittedName>
        <fullName evidence="4">Glycosyltransferase family 4 protein</fullName>
    </submittedName>
</protein>
<accession>A0ABY9LX94</accession>
<dbReference type="Gene3D" id="3.40.50.2000">
    <property type="entry name" value="Glycogen Phosphorylase B"/>
    <property type="match status" value="2"/>
</dbReference>